<dbReference type="EMBL" id="CP000747">
    <property type="protein sequence ID" value="ACG79035.1"/>
    <property type="molecule type" value="Genomic_DNA"/>
</dbReference>
<proteinExistence type="predicted"/>
<evidence type="ECO:0000313" key="3">
    <source>
        <dbReference type="Proteomes" id="UP000001868"/>
    </source>
</evidence>
<dbReference type="Proteomes" id="UP000001868">
    <property type="component" value="Chromosome"/>
</dbReference>
<organism evidence="2 3">
    <name type="scientific">Phenylobacterium zucineum (strain HLK1)</name>
    <dbReference type="NCBI Taxonomy" id="450851"/>
    <lineage>
        <taxon>Bacteria</taxon>
        <taxon>Pseudomonadati</taxon>
        <taxon>Pseudomonadota</taxon>
        <taxon>Alphaproteobacteria</taxon>
        <taxon>Caulobacterales</taxon>
        <taxon>Caulobacteraceae</taxon>
        <taxon>Phenylobacterium</taxon>
    </lineage>
</organism>
<evidence type="ECO:0000313" key="2">
    <source>
        <dbReference type="EMBL" id="ACG79035.1"/>
    </source>
</evidence>
<feature type="signal peptide" evidence="1">
    <location>
        <begin position="1"/>
        <end position="19"/>
    </location>
</feature>
<dbReference type="PANTHER" id="PTHR33361:SF2">
    <property type="entry name" value="DUF885 DOMAIN-CONTAINING PROTEIN"/>
    <property type="match status" value="1"/>
</dbReference>
<dbReference type="eggNOG" id="COG4805">
    <property type="taxonomic scope" value="Bacteria"/>
</dbReference>
<evidence type="ECO:0000256" key="1">
    <source>
        <dbReference type="SAM" id="SignalP"/>
    </source>
</evidence>
<dbReference type="InterPro" id="IPR010281">
    <property type="entry name" value="DUF885"/>
</dbReference>
<dbReference type="AlphaFoldDB" id="B4RH87"/>
<name>B4RH87_PHEZH</name>
<dbReference type="KEGG" id="pzu:PHZ_c2626"/>
<evidence type="ECO:0008006" key="4">
    <source>
        <dbReference type="Google" id="ProtNLM"/>
    </source>
</evidence>
<dbReference type="STRING" id="450851.PHZ_c2626"/>
<keyword evidence="3" id="KW-1185">Reference proteome</keyword>
<dbReference type="RefSeq" id="WP_012523173.1">
    <property type="nucleotide sequence ID" value="NC_011144.1"/>
</dbReference>
<dbReference type="Pfam" id="PF05960">
    <property type="entry name" value="DUF885"/>
    <property type="match status" value="1"/>
</dbReference>
<sequence>MIRVLACVLALVAFAPAHAQNASAQTAPVRPAADSFKAVLADHWAWHLRNNPVQATTLGVRDYDTQLGDPSLAAMDRQAAEAAAFIRRLDAIPADQLSAADRLNHALLRQDLANEVEKNRHVQRAILFSNRRGWHLNFARLGERVPLFNLADFESYLARLAAYPEYNRRAIETTRSLVKAGATHPCAAMVGFERGIAVHIVDDPARSDLYAPFLKPRPASITEAQWAALSERARGLIATAIVPAYRELHDFYRSEYAPKCRQTFGDAGMPGGREWYAYRVRLMTTTDRTPEEIHQLGLSEVARIRAEMDAVVKRSGFAGDRAAYVEHLRTDPRYYPKTPEELMAVASVLAKRIDGEMPKLFGRLPRLPYTVKEVPAATAPGTTTAYYTRGSLTGAVPGIYWVNTSKLDQRPLFEMPALTVHEAVPGHHQQLSIQGELDLPEFRKHAVNFTVFTEGWGLYSERLGIDMGLYDTPEKDFGRLSYEMWRAARLVVDTGLHAKGWTRDQAVQFMLENTALSRGNIEAEVNRYMVDSGQALAYKHGELKIRELRERAERELGADFDLRAFHDAVLENGEVPLDVLDRHVTAWIAARKR</sequence>
<feature type="chain" id="PRO_5002825477" description="DUF885 domain-containing protein" evidence="1">
    <location>
        <begin position="20"/>
        <end position="593"/>
    </location>
</feature>
<dbReference type="OrthoDB" id="9763405at2"/>
<dbReference type="PANTHER" id="PTHR33361">
    <property type="entry name" value="GLR0591 PROTEIN"/>
    <property type="match status" value="1"/>
</dbReference>
<keyword evidence="1" id="KW-0732">Signal</keyword>
<gene>
    <name evidence="2" type="ordered locus">PHZ_c2626</name>
</gene>
<protein>
    <recommendedName>
        <fullName evidence="4">DUF885 domain-containing protein</fullName>
    </recommendedName>
</protein>
<accession>B4RH87</accession>
<dbReference type="HOGENOM" id="CLU_018914_1_0_5"/>
<reference evidence="2 3" key="1">
    <citation type="journal article" date="2008" name="BMC Genomics">
        <title>Complete genome of Phenylobacterium zucineum - a novel facultative intracellular bacterium isolated from human erythroleukemia cell line K562.</title>
        <authorList>
            <person name="Luo Y."/>
            <person name="Xu X."/>
            <person name="Ding Z."/>
            <person name="Liu Z."/>
            <person name="Zhang B."/>
            <person name="Yan Z."/>
            <person name="Sun J."/>
            <person name="Hu S."/>
            <person name="Hu X."/>
        </authorList>
    </citation>
    <scope>NUCLEOTIDE SEQUENCE [LARGE SCALE GENOMIC DNA]</scope>
    <source>
        <strain evidence="2 3">HLK1</strain>
    </source>
</reference>